<feature type="compositionally biased region" description="Basic and acidic residues" evidence="1">
    <location>
        <begin position="218"/>
        <end position="228"/>
    </location>
</feature>
<evidence type="ECO:0000313" key="2">
    <source>
        <dbReference type="EMBL" id="KAF4631370.1"/>
    </source>
</evidence>
<feature type="compositionally biased region" description="Pro residues" evidence="1">
    <location>
        <begin position="253"/>
        <end position="268"/>
    </location>
</feature>
<feature type="compositionally biased region" description="Low complexity" evidence="1">
    <location>
        <begin position="15"/>
        <end position="29"/>
    </location>
</feature>
<dbReference type="AlphaFoldDB" id="A0A8H4RJV9"/>
<accession>A0A8H4RJV9</accession>
<feature type="compositionally biased region" description="Basic and acidic residues" evidence="1">
    <location>
        <begin position="344"/>
        <end position="370"/>
    </location>
</feature>
<dbReference type="Proteomes" id="UP000566819">
    <property type="component" value="Unassembled WGS sequence"/>
</dbReference>
<dbReference type="OrthoDB" id="4204700at2759"/>
<protein>
    <submittedName>
        <fullName evidence="2">Uncharacterized protein</fullName>
    </submittedName>
</protein>
<organism evidence="2 3">
    <name type="scientific">Cudoniella acicularis</name>
    <dbReference type="NCBI Taxonomy" id="354080"/>
    <lineage>
        <taxon>Eukaryota</taxon>
        <taxon>Fungi</taxon>
        <taxon>Dikarya</taxon>
        <taxon>Ascomycota</taxon>
        <taxon>Pezizomycotina</taxon>
        <taxon>Leotiomycetes</taxon>
        <taxon>Helotiales</taxon>
        <taxon>Tricladiaceae</taxon>
        <taxon>Cudoniella</taxon>
    </lineage>
</organism>
<sequence>MVLPNSSRSDDDPFADSSPPSDSDPYSSSYAEVRIPTTTDGLPQPFPIFGRLFGDTDADFSKLLGWKIEQSKTVLHRPLTQPEIDAFAYWTARQISILSYSSPVALAAGLYRTYSTRLEFRFPFYKPNLATFNTAVFPHPRMAMVTGPRATIMWHIFRAFGYTSMASIFSKMFFGSYAASVGGVGEVTDKRLKAYVEAVRGQVQQRRGGLPGAMGKVPAERVPKKQEDDASPTGGMFNEEVAESPYQEDVQQPPAPPRPQTYPAPPSQPQSDSFDYFDNASPTASTVSSNTSLPTPTGSVWERVRRGERPPTSSSQAPSQAQSKPSGSWEERRKSGDDSFSFSKTDEERNYAKEEQQKEFDARVERERRGGNFSAGGLNRRGDGDQKRW</sequence>
<keyword evidence="3" id="KW-1185">Reference proteome</keyword>
<gene>
    <name evidence="2" type="ORF">G7Y89_g6764</name>
</gene>
<evidence type="ECO:0000313" key="3">
    <source>
        <dbReference type="Proteomes" id="UP000566819"/>
    </source>
</evidence>
<proteinExistence type="predicted"/>
<comment type="caution">
    <text evidence="2">The sequence shown here is derived from an EMBL/GenBank/DDBJ whole genome shotgun (WGS) entry which is preliminary data.</text>
</comment>
<feature type="compositionally biased region" description="Low complexity" evidence="1">
    <location>
        <begin position="310"/>
        <end position="328"/>
    </location>
</feature>
<feature type="region of interest" description="Disordered" evidence="1">
    <location>
        <begin position="1"/>
        <end position="29"/>
    </location>
</feature>
<dbReference type="EMBL" id="JAAMPI010000451">
    <property type="protein sequence ID" value="KAF4631370.1"/>
    <property type="molecule type" value="Genomic_DNA"/>
</dbReference>
<reference evidence="2 3" key="1">
    <citation type="submission" date="2020-03" db="EMBL/GenBank/DDBJ databases">
        <title>Draft Genome Sequence of Cudoniella acicularis.</title>
        <authorList>
            <person name="Buettner E."/>
            <person name="Kellner H."/>
        </authorList>
    </citation>
    <scope>NUCLEOTIDE SEQUENCE [LARGE SCALE GENOMIC DNA]</scope>
    <source>
        <strain evidence="2 3">DSM 108380</strain>
    </source>
</reference>
<feature type="compositionally biased region" description="Basic and acidic residues" evidence="1">
    <location>
        <begin position="380"/>
        <end position="389"/>
    </location>
</feature>
<feature type="compositionally biased region" description="Polar residues" evidence="1">
    <location>
        <begin position="280"/>
        <end position="298"/>
    </location>
</feature>
<name>A0A8H4RJV9_9HELO</name>
<evidence type="ECO:0000256" key="1">
    <source>
        <dbReference type="SAM" id="MobiDB-lite"/>
    </source>
</evidence>
<feature type="region of interest" description="Disordered" evidence="1">
    <location>
        <begin position="203"/>
        <end position="389"/>
    </location>
</feature>